<keyword evidence="2" id="KW-0812">Transmembrane</keyword>
<dbReference type="EMBL" id="AP025739">
    <property type="protein sequence ID" value="BDI30203.1"/>
    <property type="molecule type" value="Genomic_DNA"/>
</dbReference>
<dbReference type="KEGG" id="ccot:CCAX7_22540"/>
<feature type="transmembrane region" description="Helical" evidence="2">
    <location>
        <begin position="81"/>
        <end position="102"/>
    </location>
</feature>
<feature type="transmembrane region" description="Helical" evidence="2">
    <location>
        <begin position="40"/>
        <end position="61"/>
    </location>
</feature>
<dbReference type="OrthoDB" id="4829830at2"/>
<name>A0A402CUW8_9BACT</name>
<evidence type="ECO:0000256" key="1">
    <source>
        <dbReference type="SAM" id="MobiDB-lite"/>
    </source>
</evidence>
<accession>A0A402CUW8</accession>
<evidence type="ECO:0000313" key="4">
    <source>
        <dbReference type="Proteomes" id="UP000287394"/>
    </source>
</evidence>
<organism evidence="3 4">
    <name type="scientific">Capsulimonas corticalis</name>
    <dbReference type="NCBI Taxonomy" id="2219043"/>
    <lineage>
        <taxon>Bacteria</taxon>
        <taxon>Bacillati</taxon>
        <taxon>Armatimonadota</taxon>
        <taxon>Armatimonadia</taxon>
        <taxon>Capsulimonadales</taxon>
        <taxon>Capsulimonadaceae</taxon>
        <taxon>Capsulimonas</taxon>
    </lineage>
</organism>
<feature type="transmembrane region" description="Helical" evidence="2">
    <location>
        <begin position="123"/>
        <end position="156"/>
    </location>
</feature>
<feature type="transmembrane region" description="Helical" evidence="2">
    <location>
        <begin position="186"/>
        <end position="209"/>
    </location>
</feature>
<keyword evidence="2" id="KW-1133">Transmembrane helix</keyword>
<gene>
    <name evidence="3" type="ORF">CCAX7_22540</name>
</gene>
<evidence type="ECO:0000313" key="3">
    <source>
        <dbReference type="EMBL" id="BDI30203.1"/>
    </source>
</evidence>
<reference evidence="3 4" key="1">
    <citation type="journal article" date="2019" name="Int. J. Syst. Evol. Microbiol.">
        <title>Capsulimonas corticalis gen. nov., sp. nov., an aerobic capsulated bacterium, of a novel bacterial order, Capsulimonadales ord. nov., of the class Armatimonadia of the phylum Armatimonadetes.</title>
        <authorList>
            <person name="Li J."/>
            <person name="Kudo C."/>
            <person name="Tonouchi A."/>
        </authorList>
    </citation>
    <scope>NUCLEOTIDE SEQUENCE [LARGE SCALE GENOMIC DNA]</scope>
    <source>
        <strain evidence="3 4">AX-7</strain>
    </source>
</reference>
<keyword evidence="4" id="KW-1185">Reference proteome</keyword>
<feature type="region of interest" description="Disordered" evidence="1">
    <location>
        <begin position="243"/>
        <end position="266"/>
    </location>
</feature>
<evidence type="ECO:0000256" key="2">
    <source>
        <dbReference type="SAM" id="Phobius"/>
    </source>
</evidence>
<sequence length="266" mass="28319">MSMANGDGSEISSRRVNYGWIGESWGLLGQAASPWIMSQLLYGVLVFLLSLALNVLCFGVPPLNLAGFSRWADHQTPVSNTASYALSFAFNVFQSSAYYAMAVKQVRGEQVSFHDAFRGGEGFWRMAGAVLLIGVLSLLGVAGLVIGVFFVAGLLLPAWAMVADGESPTEAITRSIRAMKGDWLKAGLFCLLFTALMGASALLCGLGLLATTPMLYLVSALAYRDMAGMPILTTQPFEYGAGQPGVWPPPPQATRPPDEPTWGAGQ</sequence>
<keyword evidence="2" id="KW-0472">Membrane</keyword>
<dbReference type="RefSeq" id="WP_125205939.1">
    <property type="nucleotide sequence ID" value="NZ_AP025739.1"/>
</dbReference>
<protein>
    <submittedName>
        <fullName evidence="3">Uncharacterized protein</fullName>
    </submittedName>
</protein>
<dbReference type="Proteomes" id="UP000287394">
    <property type="component" value="Chromosome"/>
</dbReference>
<proteinExistence type="predicted"/>
<dbReference type="AlphaFoldDB" id="A0A402CUW8"/>